<keyword evidence="2" id="KW-1185">Reference proteome</keyword>
<reference evidence="1 2" key="1">
    <citation type="journal article" date="2011" name="J. Bacteriol.">
        <title>Genome sequence of the verrucomicrobium Opitutus terrae PB90-1, an abundant inhabitant of rice paddy soil ecosystems.</title>
        <authorList>
            <person name="van Passel M.W."/>
            <person name="Kant R."/>
            <person name="Palva A."/>
            <person name="Copeland A."/>
            <person name="Lucas S."/>
            <person name="Lapidus A."/>
            <person name="Glavina del Rio T."/>
            <person name="Pitluck S."/>
            <person name="Goltsman E."/>
            <person name="Clum A."/>
            <person name="Sun H."/>
            <person name="Schmutz J."/>
            <person name="Larimer F.W."/>
            <person name="Land M.L."/>
            <person name="Hauser L."/>
            <person name="Kyrpides N."/>
            <person name="Mikhailova N."/>
            <person name="Richardson P.P."/>
            <person name="Janssen P.H."/>
            <person name="de Vos W.M."/>
            <person name="Smidt H."/>
        </authorList>
    </citation>
    <scope>NUCLEOTIDE SEQUENCE [LARGE SCALE GENOMIC DNA]</scope>
    <source>
        <strain evidence="2">DSM 11246 / JCM 15787 / PB90-1</strain>
    </source>
</reference>
<evidence type="ECO:0000313" key="1">
    <source>
        <dbReference type="EMBL" id="ACB74245.1"/>
    </source>
</evidence>
<organism evidence="1 2">
    <name type="scientific">Opitutus terrae (strain DSM 11246 / JCM 15787 / PB90-1)</name>
    <dbReference type="NCBI Taxonomy" id="452637"/>
    <lineage>
        <taxon>Bacteria</taxon>
        <taxon>Pseudomonadati</taxon>
        <taxon>Verrucomicrobiota</taxon>
        <taxon>Opitutia</taxon>
        <taxon>Opitutales</taxon>
        <taxon>Opitutaceae</taxon>
        <taxon>Opitutus</taxon>
    </lineage>
</organism>
<sequence length="173" mass="19344">MTGSFPSRLNSRFAVSATLTATEKRRLRLAHQLRSAQQGLQQWEASIRAGLAALPNDAQPSSSADVETMLATLVEARIAIEHRLREIDRDQLSTEPLSPMPMRAAPGRWRMGRVQWLQRLCVKACQACGRSLATAFRRARAAADLSTATVLYGAMRAFEKQIWLLDPHHARLR</sequence>
<proteinExistence type="predicted"/>
<dbReference type="Proteomes" id="UP000007013">
    <property type="component" value="Chromosome"/>
</dbReference>
<dbReference type="AlphaFoldDB" id="B1ZXM3"/>
<dbReference type="EMBL" id="CP001032">
    <property type="protein sequence ID" value="ACB74245.1"/>
    <property type="molecule type" value="Genomic_DNA"/>
</dbReference>
<dbReference type="HOGENOM" id="CLU_1546084_0_0_0"/>
<protein>
    <submittedName>
        <fullName evidence="1">Uncharacterized protein</fullName>
    </submittedName>
</protein>
<dbReference type="KEGG" id="ote:Oter_0957"/>
<accession>B1ZXM3</accession>
<name>B1ZXM3_OPITP</name>
<gene>
    <name evidence="1" type="ordered locus">Oter_0957</name>
</gene>
<evidence type="ECO:0000313" key="2">
    <source>
        <dbReference type="Proteomes" id="UP000007013"/>
    </source>
</evidence>